<dbReference type="EMBL" id="JBANRG010000086">
    <property type="protein sequence ID" value="KAK7437379.1"/>
    <property type="molecule type" value="Genomic_DNA"/>
</dbReference>
<protein>
    <recommendedName>
        <fullName evidence="2">DUF6534 domain-containing protein</fullName>
    </recommendedName>
</protein>
<dbReference type="Proteomes" id="UP001498398">
    <property type="component" value="Unassembled WGS sequence"/>
</dbReference>
<comment type="caution">
    <text evidence="3">The sequence shown here is derived from an EMBL/GenBank/DDBJ whole genome shotgun (WGS) entry which is preliminary data.</text>
</comment>
<evidence type="ECO:0000256" key="1">
    <source>
        <dbReference type="SAM" id="Phobius"/>
    </source>
</evidence>
<keyword evidence="1" id="KW-1133">Transmembrane helix</keyword>
<organism evidence="3 4">
    <name type="scientific">Marasmiellus scandens</name>
    <dbReference type="NCBI Taxonomy" id="2682957"/>
    <lineage>
        <taxon>Eukaryota</taxon>
        <taxon>Fungi</taxon>
        <taxon>Dikarya</taxon>
        <taxon>Basidiomycota</taxon>
        <taxon>Agaricomycotina</taxon>
        <taxon>Agaricomycetes</taxon>
        <taxon>Agaricomycetidae</taxon>
        <taxon>Agaricales</taxon>
        <taxon>Marasmiineae</taxon>
        <taxon>Omphalotaceae</taxon>
        <taxon>Marasmiellus</taxon>
    </lineage>
</organism>
<keyword evidence="1" id="KW-0472">Membrane</keyword>
<feature type="transmembrane region" description="Helical" evidence="1">
    <location>
        <begin position="240"/>
        <end position="257"/>
    </location>
</feature>
<proteinExistence type="predicted"/>
<feature type="transmembrane region" description="Helical" evidence="1">
    <location>
        <begin position="125"/>
        <end position="149"/>
    </location>
</feature>
<dbReference type="PANTHER" id="PTHR40465">
    <property type="entry name" value="CHROMOSOME 1, WHOLE GENOME SHOTGUN SEQUENCE"/>
    <property type="match status" value="1"/>
</dbReference>
<accession>A0ABR1IQQ8</accession>
<evidence type="ECO:0000313" key="3">
    <source>
        <dbReference type="EMBL" id="KAK7437379.1"/>
    </source>
</evidence>
<evidence type="ECO:0000259" key="2">
    <source>
        <dbReference type="Pfam" id="PF20152"/>
    </source>
</evidence>
<feature type="transmembrane region" description="Helical" evidence="1">
    <location>
        <begin position="164"/>
        <end position="185"/>
    </location>
</feature>
<dbReference type="Pfam" id="PF20152">
    <property type="entry name" value="DUF6534"/>
    <property type="match status" value="1"/>
</dbReference>
<gene>
    <name evidence="3" type="ORF">VKT23_018624</name>
</gene>
<feature type="transmembrane region" description="Helical" evidence="1">
    <location>
        <begin position="205"/>
        <end position="228"/>
    </location>
</feature>
<feature type="transmembrane region" description="Helical" evidence="1">
    <location>
        <begin position="15"/>
        <end position="37"/>
    </location>
</feature>
<keyword evidence="4" id="KW-1185">Reference proteome</keyword>
<dbReference type="InterPro" id="IPR045339">
    <property type="entry name" value="DUF6534"/>
</dbReference>
<feature type="transmembrane region" description="Helical" evidence="1">
    <location>
        <begin position="49"/>
        <end position="70"/>
    </location>
</feature>
<feature type="transmembrane region" description="Helical" evidence="1">
    <location>
        <begin position="90"/>
        <end position="113"/>
    </location>
</feature>
<name>A0ABR1IQQ8_9AGAR</name>
<feature type="domain" description="DUF6534" evidence="2">
    <location>
        <begin position="171"/>
        <end position="259"/>
    </location>
</feature>
<sequence>MSAIPPQQIELTGPIYVGTILNWMLLGSLVVQLYNYCLTCSKDRKIIKFTVFFLFVCDLVQTGLATDYSWKTLVSFWGDPTILMVVPDTAVSLSVVNPIISGIVQIFFAWRIWHLSGEQKWFRVFPALIVMVALMQAISALVASIRFFAGGGDLTLLPALKPGFTVWLVGSFIADILIALCMVYLLKRAQTRSFSKRTDSVLSRLVVNAIHTGAVTAIAAGIDLALFVRFENNNFHQAPAFLLGKLYSNVLVANLNARAQHKQMGMAGQYSDSSRPTHQEGSYSLSQFRATDATRMRHHDMDLETGVVHIRTEIIADDDYQTSSKPASGKVTVL</sequence>
<reference evidence="3 4" key="1">
    <citation type="submission" date="2024-01" db="EMBL/GenBank/DDBJ databases">
        <title>A draft genome for the cacao thread blight pathogen Marasmiellus scandens.</title>
        <authorList>
            <person name="Baruah I.K."/>
            <person name="Leung J."/>
            <person name="Bukari Y."/>
            <person name="Amoako-Attah I."/>
            <person name="Meinhardt L.W."/>
            <person name="Bailey B.A."/>
            <person name="Cohen S.P."/>
        </authorList>
    </citation>
    <scope>NUCLEOTIDE SEQUENCE [LARGE SCALE GENOMIC DNA]</scope>
    <source>
        <strain evidence="3 4">GH-19</strain>
    </source>
</reference>
<dbReference type="PANTHER" id="PTHR40465:SF1">
    <property type="entry name" value="DUF6534 DOMAIN-CONTAINING PROTEIN"/>
    <property type="match status" value="1"/>
</dbReference>
<evidence type="ECO:0000313" key="4">
    <source>
        <dbReference type="Proteomes" id="UP001498398"/>
    </source>
</evidence>
<keyword evidence="1" id="KW-0812">Transmembrane</keyword>